<dbReference type="EMBL" id="JAYEET010000032">
    <property type="protein sequence ID" value="MEA1606060.1"/>
    <property type="molecule type" value="Genomic_DNA"/>
</dbReference>
<protein>
    <submittedName>
        <fullName evidence="1">Group II intron reverse transcriptase/maturase</fullName>
    </submittedName>
</protein>
<name>A0ABU5P920_9PSED</name>
<proteinExistence type="predicted"/>
<reference evidence="1 2" key="1">
    <citation type="submission" date="2023-12" db="EMBL/GenBank/DDBJ databases">
        <title>Pseudomonas sp. T5W1.</title>
        <authorList>
            <person name="Maltman C."/>
        </authorList>
    </citation>
    <scope>NUCLEOTIDE SEQUENCE [LARGE SCALE GENOMIC DNA]</scope>
    <source>
        <strain evidence="1 2">T5W1</strain>
    </source>
</reference>
<comment type="caution">
    <text evidence="1">The sequence shown here is derived from an EMBL/GenBank/DDBJ whole genome shotgun (WGS) entry which is preliminary data.</text>
</comment>
<evidence type="ECO:0000313" key="2">
    <source>
        <dbReference type="Proteomes" id="UP001292571"/>
    </source>
</evidence>
<feature type="non-terminal residue" evidence="1">
    <location>
        <position position="1"/>
    </location>
</feature>
<keyword evidence="1" id="KW-0695">RNA-directed DNA polymerase</keyword>
<accession>A0ABU5P920</accession>
<sequence>LGLSEERACKSAFNGRGPWWNSGAPHMNQALPKKLWDRLGLVSILDTINRLNRMA</sequence>
<gene>
    <name evidence="1" type="ORF">SOP97_09570</name>
</gene>
<dbReference type="GO" id="GO:0003964">
    <property type="term" value="F:RNA-directed DNA polymerase activity"/>
    <property type="evidence" value="ECO:0007669"/>
    <property type="project" value="UniProtKB-KW"/>
</dbReference>
<organism evidence="1 2">
    <name type="scientific">Pseudomonas spirodelae</name>
    <dbReference type="NCBI Taxonomy" id="3101751"/>
    <lineage>
        <taxon>Bacteria</taxon>
        <taxon>Pseudomonadati</taxon>
        <taxon>Pseudomonadota</taxon>
        <taxon>Gammaproteobacteria</taxon>
        <taxon>Pseudomonadales</taxon>
        <taxon>Pseudomonadaceae</taxon>
        <taxon>Pseudomonas</taxon>
    </lineage>
</organism>
<keyword evidence="1" id="KW-0808">Transferase</keyword>
<evidence type="ECO:0000313" key="1">
    <source>
        <dbReference type="EMBL" id="MEA1606060.1"/>
    </source>
</evidence>
<dbReference type="Proteomes" id="UP001292571">
    <property type="component" value="Unassembled WGS sequence"/>
</dbReference>
<keyword evidence="1" id="KW-0548">Nucleotidyltransferase</keyword>
<keyword evidence="2" id="KW-1185">Reference proteome</keyword>